<comment type="caution">
    <text evidence="3">The sequence shown here is derived from an EMBL/GenBank/DDBJ whole genome shotgun (WGS) entry which is preliminary data.</text>
</comment>
<dbReference type="PANTHER" id="PTHR45642:SF35">
    <property type="entry name" value="GDSL ESTERASE_LIPASE APG"/>
    <property type="match status" value="1"/>
</dbReference>
<keyword evidence="4" id="KW-1185">Reference proteome</keyword>
<protein>
    <recommendedName>
        <fullName evidence="5">GDSL esterase/lipase</fullName>
    </recommendedName>
</protein>
<dbReference type="EMBL" id="JABFUD020000022">
    <property type="protein sequence ID" value="KAI5062141.1"/>
    <property type="molecule type" value="Genomic_DNA"/>
</dbReference>
<dbReference type="InterPro" id="IPR035669">
    <property type="entry name" value="SGNH_plant_lipase-like"/>
</dbReference>
<gene>
    <name evidence="3" type="ORF">GOP47_0022680</name>
</gene>
<dbReference type="InterPro" id="IPR050592">
    <property type="entry name" value="GDSL_lipolytic_enzyme"/>
</dbReference>
<evidence type="ECO:0008006" key="5">
    <source>
        <dbReference type="Google" id="ProtNLM"/>
    </source>
</evidence>
<accession>A0A9D4Z730</accession>
<evidence type="ECO:0000313" key="4">
    <source>
        <dbReference type="Proteomes" id="UP000886520"/>
    </source>
</evidence>
<reference evidence="3" key="1">
    <citation type="submission" date="2021-01" db="EMBL/GenBank/DDBJ databases">
        <title>Adiantum capillus-veneris genome.</title>
        <authorList>
            <person name="Fang Y."/>
            <person name="Liao Q."/>
        </authorList>
    </citation>
    <scope>NUCLEOTIDE SEQUENCE</scope>
    <source>
        <strain evidence="3">H3</strain>
        <tissue evidence="3">Leaf</tissue>
    </source>
</reference>
<dbReference type="CDD" id="cd01837">
    <property type="entry name" value="SGNH_plant_lipase_like"/>
    <property type="match status" value="1"/>
</dbReference>
<sequence>MSCHYHLLYLKSPPAAPTPQRQKQHHQPQQLLDLSSTASPPGSKGFYVPALIIFGDSTVDVGMNNNLTSIVKSNFLPYGENFLGGNHPTGRFCNGQLAVDAVATFLELPFPLAYFDPQATGHNVVQGINFASSASGYNDNTAKFWNVISLTKQLEFFKSYKAQLAEIVGSSKASNILSEALYILSTGSNDYANNYFYNLRLKAKLNIKDYTTFLVQSAAKFIEELYLSGVRKLAIVNVPPLGCLPFQRTVLGARKLDFKDCLPVANEAAASFNQGLDTVVKSLREKYTDYGVVIVDCYTPLLDIYTNPAPYGIEVVKRGCCSTGRLETAIFCNRLEGPLSCKDPSKFMFWDSYHPTEVVYKVLADKFIQIVVDAKIL</sequence>
<organism evidence="3 4">
    <name type="scientific">Adiantum capillus-veneris</name>
    <name type="common">Maidenhair fern</name>
    <dbReference type="NCBI Taxonomy" id="13818"/>
    <lineage>
        <taxon>Eukaryota</taxon>
        <taxon>Viridiplantae</taxon>
        <taxon>Streptophyta</taxon>
        <taxon>Embryophyta</taxon>
        <taxon>Tracheophyta</taxon>
        <taxon>Polypodiopsida</taxon>
        <taxon>Polypodiidae</taxon>
        <taxon>Polypodiales</taxon>
        <taxon>Pteridineae</taxon>
        <taxon>Pteridaceae</taxon>
        <taxon>Vittarioideae</taxon>
        <taxon>Adiantum</taxon>
    </lineage>
</organism>
<dbReference type="PANTHER" id="PTHR45642">
    <property type="entry name" value="GDSL ESTERASE/LIPASE EXL3"/>
    <property type="match status" value="1"/>
</dbReference>
<dbReference type="Gene3D" id="3.40.50.1110">
    <property type="entry name" value="SGNH hydrolase"/>
    <property type="match status" value="1"/>
</dbReference>
<dbReference type="GO" id="GO:0016788">
    <property type="term" value="F:hydrolase activity, acting on ester bonds"/>
    <property type="evidence" value="ECO:0007669"/>
    <property type="project" value="InterPro"/>
</dbReference>
<dbReference type="OrthoDB" id="1600564at2759"/>
<dbReference type="InterPro" id="IPR036514">
    <property type="entry name" value="SGNH_hydro_sf"/>
</dbReference>
<dbReference type="SUPFAM" id="SSF52266">
    <property type="entry name" value="SGNH hydrolase"/>
    <property type="match status" value="1"/>
</dbReference>
<comment type="similarity">
    <text evidence="1">Belongs to the 'GDSL' lipolytic enzyme family.</text>
</comment>
<evidence type="ECO:0000256" key="1">
    <source>
        <dbReference type="ARBA" id="ARBA00008668"/>
    </source>
</evidence>
<dbReference type="InterPro" id="IPR001087">
    <property type="entry name" value="GDSL"/>
</dbReference>
<dbReference type="Pfam" id="PF00657">
    <property type="entry name" value="Lipase_GDSL"/>
    <property type="match status" value="1"/>
</dbReference>
<proteinExistence type="inferred from homology"/>
<dbReference type="AlphaFoldDB" id="A0A9D4Z730"/>
<dbReference type="Proteomes" id="UP000886520">
    <property type="component" value="Chromosome 22"/>
</dbReference>
<evidence type="ECO:0000256" key="2">
    <source>
        <dbReference type="SAM" id="MobiDB-lite"/>
    </source>
</evidence>
<feature type="region of interest" description="Disordered" evidence="2">
    <location>
        <begin position="14"/>
        <end position="35"/>
    </location>
</feature>
<name>A0A9D4Z730_ADICA</name>
<evidence type="ECO:0000313" key="3">
    <source>
        <dbReference type="EMBL" id="KAI5062141.1"/>
    </source>
</evidence>